<dbReference type="AlphaFoldDB" id="A0A4R6ST18"/>
<protein>
    <submittedName>
        <fullName evidence="2">F5/8 type C domain-containing protein</fullName>
    </submittedName>
</protein>
<dbReference type="InterPro" id="IPR000421">
    <property type="entry name" value="FA58C"/>
</dbReference>
<proteinExistence type="predicted"/>
<dbReference type="RefSeq" id="WP_133576503.1">
    <property type="nucleotide sequence ID" value="NZ_SNYC01000005.1"/>
</dbReference>
<dbReference type="InterPro" id="IPR036116">
    <property type="entry name" value="FN3_sf"/>
</dbReference>
<accession>A0A4R6ST18</accession>
<comment type="caution">
    <text evidence="2">The sequence shown here is derived from an EMBL/GenBank/DDBJ whole genome shotgun (WGS) entry which is preliminary data.</text>
</comment>
<dbReference type="SUPFAM" id="SSF49785">
    <property type="entry name" value="Galactose-binding domain-like"/>
    <property type="match status" value="1"/>
</dbReference>
<dbReference type="Pfam" id="PF16389">
    <property type="entry name" value="DUF4998"/>
    <property type="match status" value="1"/>
</dbReference>
<dbReference type="Gene3D" id="2.60.120.260">
    <property type="entry name" value="Galactose-binding domain-like"/>
    <property type="match status" value="1"/>
</dbReference>
<dbReference type="PROSITE" id="PS50022">
    <property type="entry name" value="FA58C_3"/>
    <property type="match status" value="1"/>
</dbReference>
<feature type="domain" description="F5/8 type C" evidence="1">
    <location>
        <begin position="215"/>
        <end position="372"/>
    </location>
</feature>
<gene>
    <name evidence="2" type="ORF">ATK78_2598</name>
</gene>
<sequence>MKKINQYKIYLFLLTGILTACTKMESVYDEFVVPGGLTYAGKATSPAVYPGLNRVKIAWLRGSDPSVIKATVYWNNYADSVAVPVPAGQDTISVVIDNLVEKSYSFVIKTFDVKGNASIPAEVFGAAYGEKYQAQLLTRPINSTLLDAQGKITIEWGSADISNGAIGSEVKYTDVNGAVKVVTFPATSPTSVITDMKANTNYQFRTLFKPDSLSIDNFYTGYSNGDFYTFDKKDWKVTAFSDQYSGADNAAANVITGTAGDRWHTSGAAYPHFVTIDMGVERSIVKFGVWRTTYATANGDNRAPIRIQFLVSKDNVTWTDAGTYPFNNELNGEQAIQIPNLPRGRYFRLVGLTPATGNAQFMTLGEISAYGF</sequence>
<evidence type="ECO:0000313" key="3">
    <source>
        <dbReference type="Proteomes" id="UP000295620"/>
    </source>
</evidence>
<evidence type="ECO:0000259" key="1">
    <source>
        <dbReference type="PROSITE" id="PS50022"/>
    </source>
</evidence>
<dbReference type="PROSITE" id="PS51257">
    <property type="entry name" value="PROKAR_LIPOPROTEIN"/>
    <property type="match status" value="1"/>
</dbReference>
<name>A0A4R6ST18_9SPHI</name>
<dbReference type="Proteomes" id="UP000295620">
    <property type="component" value="Unassembled WGS sequence"/>
</dbReference>
<dbReference type="Gene3D" id="2.60.40.10">
    <property type="entry name" value="Immunoglobulins"/>
    <property type="match status" value="1"/>
</dbReference>
<dbReference type="OrthoDB" id="1043438at2"/>
<keyword evidence="3" id="KW-1185">Reference proteome</keyword>
<organism evidence="2 3">
    <name type="scientific">Pedobacter metabolipauper</name>
    <dbReference type="NCBI Taxonomy" id="425513"/>
    <lineage>
        <taxon>Bacteria</taxon>
        <taxon>Pseudomonadati</taxon>
        <taxon>Bacteroidota</taxon>
        <taxon>Sphingobacteriia</taxon>
        <taxon>Sphingobacteriales</taxon>
        <taxon>Sphingobacteriaceae</taxon>
        <taxon>Pedobacter</taxon>
    </lineage>
</organism>
<dbReference type="Pfam" id="PF00754">
    <property type="entry name" value="F5_F8_type_C"/>
    <property type="match status" value="1"/>
</dbReference>
<evidence type="ECO:0000313" key="2">
    <source>
        <dbReference type="EMBL" id="TDQ08096.1"/>
    </source>
</evidence>
<dbReference type="SUPFAM" id="SSF49265">
    <property type="entry name" value="Fibronectin type III"/>
    <property type="match status" value="1"/>
</dbReference>
<dbReference type="InterPro" id="IPR013783">
    <property type="entry name" value="Ig-like_fold"/>
</dbReference>
<dbReference type="EMBL" id="SNYC01000005">
    <property type="protein sequence ID" value="TDQ08096.1"/>
    <property type="molecule type" value="Genomic_DNA"/>
</dbReference>
<dbReference type="InterPro" id="IPR008979">
    <property type="entry name" value="Galactose-bd-like_sf"/>
</dbReference>
<reference evidence="2 3" key="1">
    <citation type="submission" date="2019-03" db="EMBL/GenBank/DDBJ databases">
        <title>Genomic Encyclopedia of Archaeal and Bacterial Type Strains, Phase II (KMG-II): from individual species to whole genera.</title>
        <authorList>
            <person name="Goeker M."/>
        </authorList>
    </citation>
    <scope>NUCLEOTIDE SEQUENCE [LARGE SCALE GENOMIC DNA]</scope>
    <source>
        <strain evidence="2 3">DSM 19035</strain>
    </source>
</reference>